<dbReference type="CDD" id="cd04869">
    <property type="entry name" value="ACT_GcvR_2"/>
    <property type="match status" value="1"/>
</dbReference>
<dbReference type="GO" id="GO:0005737">
    <property type="term" value="C:cytoplasm"/>
    <property type="evidence" value="ECO:0007669"/>
    <property type="project" value="UniProtKB-SubCell"/>
</dbReference>
<evidence type="ECO:0000313" key="2">
    <source>
        <dbReference type="EMBL" id="BDX05314.1"/>
    </source>
</evidence>
<accession>A0AA48KRD8</accession>
<evidence type="ECO:0000256" key="1">
    <source>
        <dbReference type="PIRNR" id="PIRNR028103"/>
    </source>
</evidence>
<organism evidence="2 3">
    <name type="scientific">Planctobacterium marinum</name>
    <dbReference type="NCBI Taxonomy" id="1631968"/>
    <lineage>
        <taxon>Bacteria</taxon>
        <taxon>Pseudomonadati</taxon>
        <taxon>Pseudomonadota</taxon>
        <taxon>Gammaproteobacteria</taxon>
        <taxon>Alteromonadales</taxon>
        <taxon>Alteromonadaceae</taxon>
        <taxon>Planctobacterium</taxon>
    </lineage>
</organism>
<dbReference type="PANTHER" id="PTHR34875:SF6">
    <property type="entry name" value="UPF0237 PROTEIN MJ1558"/>
    <property type="match status" value="1"/>
</dbReference>
<proteinExistence type="predicted"/>
<keyword evidence="3" id="KW-1185">Reference proteome</keyword>
<gene>
    <name evidence="2" type="ORF">MACH26_08350</name>
</gene>
<dbReference type="KEGG" id="pmaw:MACH26_08350"/>
<reference evidence="2" key="1">
    <citation type="submission" date="2023-01" db="EMBL/GenBank/DDBJ databases">
        <title>Complete genome sequence of Planctobacterium marinum strain Dej080120_11.</title>
        <authorList>
            <person name="Ueki S."/>
            <person name="Maruyama F."/>
        </authorList>
    </citation>
    <scope>NUCLEOTIDE SEQUENCE</scope>
    <source>
        <strain evidence="2">Dej080120_11</strain>
    </source>
</reference>
<name>A0AA48KRD8_9ALTE</name>
<dbReference type="Proteomes" id="UP001333710">
    <property type="component" value="Chromosome"/>
</dbReference>
<dbReference type="Pfam" id="PF13740">
    <property type="entry name" value="ACT_6"/>
    <property type="match status" value="1"/>
</dbReference>
<keyword evidence="1" id="KW-0678">Repressor</keyword>
<dbReference type="PANTHER" id="PTHR34875">
    <property type="entry name" value="UPF0237 PROTEIN MJ1558"/>
    <property type="match status" value="1"/>
</dbReference>
<dbReference type="GO" id="GO:0006355">
    <property type="term" value="P:regulation of DNA-templated transcription"/>
    <property type="evidence" value="ECO:0007669"/>
    <property type="project" value="UniProtKB-UniRule"/>
</dbReference>
<evidence type="ECO:0000313" key="3">
    <source>
        <dbReference type="Proteomes" id="UP001333710"/>
    </source>
</evidence>
<sequence>MKSIVITLVGNDKPGLIDSIAKAISNAQGNWLASSFAHMAGHFAGFAEIQIPEENEAALLATLENHPDLKITLSEGVSGQQAEMRKATIDIEANDRQGIVKELTHVLNTFNLNIMQFDSVCESAPNWGNLMFKATAEVDLPLDLDTQELQSALEDLSDDLMVDIKL</sequence>
<dbReference type="InterPro" id="IPR045865">
    <property type="entry name" value="ACT-like_dom_sf"/>
</dbReference>
<dbReference type="Gene3D" id="3.30.70.260">
    <property type="match status" value="2"/>
</dbReference>
<comment type="subcellular location">
    <subcellularLocation>
        <location evidence="1">Cytoplasm</location>
    </subcellularLocation>
</comment>
<keyword evidence="1" id="KW-0963">Cytoplasm</keyword>
<protein>
    <recommendedName>
        <fullName evidence="1">Glycine cleavage system transcriptional repressor</fullName>
    </recommendedName>
</protein>
<dbReference type="SUPFAM" id="SSF55021">
    <property type="entry name" value="ACT-like"/>
    <property type="match status" value="2"/>
</dbReference>
<dbReference type="InterPro" id="IPR050990">
    <property type="entry name" value="UPF0237/GcvR_regulator"/>
</dbReference>
<keyword evidence="1" id="KW-0804">Transcription</keyword>
<dbReference type="InterPro" id="IPR016867">
    <property type="entry name" value="GcvR"/>
</dbReference>
<dbReference type="PIRSF" id="PIRSF028103">
    <property type="entry name" value="GcvR"/>
    <property type="match status" value="1"/>
</dbReference>
<dbReference type="AlphaFoldDB" id="A0AA48KRD8"/>
<dbReference type="RefSeq" id="WP_338291281.1">
    <property type="nucleotide sequence ID" value="NZ_AP027272.1"/>
</dbReference>
<dbReference type="EMBL" id="AP027272">
    <property type="protein sequence ID" value="BDX05314.1"/>
    <property type="molecule type" value="Genomic_DNA"/>
</dbReference>